<evidence type="ECO:0000256" key="6">
    <source>
        <dbReference type="ARBA" id="ARBA00023136"/>
    </source>
</evidence>
<evidence type="ECO:0000256" key="1">
    <source>
        <dbReference type="ARBA" id="ARBA00004141"/>
    </source>
</evidence>
<keyword evidence="10" id="KW-0732">Signal</keyword>
<dbReference type="Proteomes" id="UP000502823">
    <property type="component" value="Unassembled WGS sequence"/>
</dbReference>
<evidence type="ECO:0000256" key="2">
    <source>
        <dbReference type="ARBA" id="ARBA00010663"/>
    </source>
</evidence>
<keyword evidence="4 9" id="KW-1133">Transmembrane helix</keyword>
<sequence>MRLQTSFLLTAIILPCLQTADLPQPEDNGGTEYGNRNLHKLISINNNLDEKFENASLEIEEFLSSRNESSAYRTIEIVKEYVRDREEFIAQIRVWTEMFPPLANLSLFDEVRWTKELNRTKNELSKLERVTKLYQTYLKLIEKNKKINNLTQQFKLEGNTRHLASALNLTAELVKEIKSFIQEVSDVRNFTITHNSTGFITNSWIEQLLDVQHWEYILRNKTEDLHMLERAKIPIMVNNYIRPSLFVIIFVVGLAENGVLITIFARYPKIRKYRNMIILHLSTADTLSLIVNLPVIHVYESMSSWDASPTTAQIFMFYRFLCFGLSVFSVVVLCLQRFSTTLRLSVRSGFILRQSTKHNSILLIAAIWVSAIVFAMPHGLYGCIYFDACFKTNVELYSKIANAIFVIDLISLSVIPTIVITVLYWFTARHLNLRTQQLPVDMPEYQRTYQSKVLSRSKTVIMLTPIVFAVTSLPYYFYITVDSFLGTDINSVSYTVVKAILYCLIFLNCIFNPAALYFTSRTFRHYIKMHFFWWERNENDYTKQQPTQGVLCNTVDSRAEDFSTAGSGSSLDINGVLHTADLRHILVFCESRRLLMFPPGMNPLTELPINLKKRRFLKQRVYLQRTTRADNYITKGIRTCDDYNDTKGLDRTRLTDCMATVTTRQLYEMTSIQNASLAASEDI</sequence>
<dbReference type="Pfam" id="PF00001">
    <property type="entry name" value="7tm_1"/>
    <property type="match status" value="1"/>
</dbReference>
<evidence type="ECO:0000313" key="13">
    <source>
        <dbReference type="Proteomes" id="UP000502823"/>
    </source>
</evidence>
<keyword evidence="3 9" id="KW-0812">Transmembrane</keyword>
<proteinExistence type="inferred from homology"/>
<evidence type="ECO:0000256" key="4">
    <source>
        <dbReference type="ARBA" id="ARBA00022989"/>
    </source>
</evidence>
<feature type="transmembrane region" description="Helical" evidence="9">
    <location>
        <begin position="360"/>
        <end position="380"/>
    </location>
</feature>
<dbReference type="InterPro" id="IPR000276">
    <property type="entry name" value="GPCR_Rhodpsn"/>
</dbReference>
<evidence type="ECO:0000256" key="5">
    <source>
        <dbReference type="ARBA" id="ARBA00023040"/>
    </source>
</evidence>
<keyword evidence="5" id="KW-0297">G-protein coupled receptor</keyword>
<dbReference type="InParanoid" id="A0A6L2PXJ7"/>
<feature type="transmembrane region" description="Helical" evidence="9">
    <location>
        <begin position="400"/>
        <end position="426"/>
    </location>
</feature>
<feature type="transmembrane region" description="Helical" evidence="9">
    <location>
        <begin position="460"/>
        <end position="479"/>
    </location>
</feature>
<comment type="subcellular location">
    <subcellularLocation>
        <location evidence="1">Membrane</location>
        <topology evidence="1">Multi-pass membrane protein</topology>
    </subcellularLocation>
</comment>
<protein>
    <recommendedName>
        <fullName evidence="11">G-protein coupled receptors family 1 profile domain-containing protein</fullName>
    </recommendedName>
</protein>
<dbReference type="AlphaFoldDB" id="A0A6L2PXJ7"/>
<dbReference type="GO" id="GO:0004930">
    <property type="term" value="F:G protein-coupled receptor activity"/>
    <property type="evidence" value="ECO:0007669"/>
    <property type="project" value="UniProtKB-KW"/>
</dbReference>
<comment type="similarity">
    <text evidence="2">Belongs to the G-protein coupled receptor 1 family.</text>
</comment>
<keyword evidence="13" id="KW-1185">Reference proteome</keyword>
<feature type="transmembrane region" description="Helical" evidence="9">
    <location>
        <begin position="245"/>
        <end position="265"/>
    </location>
</feature>
<evidence type="ECO:0000259" key="11">
    <source>
        <dbReference type="PROSITE" id="PS50262"/>
    </source>
</evidence>
<feature type="domain" description="G-protein coupled receptors family 1 profile" evidence="11">
    <location>
        <begin position="256"/>
        <end position="516"/>
    </location>
</feature>
<dbReference type="PANTHER" id="PTHR45695:SF9">
    <property type="entry name" value="LEUCOKININ RECEPTOR"/>
    <property type="match status" value="1"/>
</dbReference>
<dbReference type="CDD" id="cd00637">
    <property type="entry name" value="7tm_classA_rhodopsin-like"/>
    <property type="match status" value="1"/>
</dbReference>
<dbReference type="Gene3D" id="1.20.1070.10">
    <property type="entry name" value="Rhodopsin 7-helix transmembrane proteins"/>
    <property type="match status" value="1"/>
</dbReference>
<feature type="transmembrane region" description="Helical" evidence="9">
    <location>
        <begin position="277"/>
        <end position="296"/>
    </location>
</feature>
<gene>
    <name evidence="12" type="ORF">Cfor_08481</name>
</gene>
<keyword evidence="7" id="KW-0675">Receptor</keyword>
<keyword evidence="8" id="KW-0807">Transducer</keyword>
<dbReference type="OrthoDB" id="8190652at2759"/>
<name>A0A6L2PXJ7_COPFO</name>
<feature type="signal peptide" evidence="10">
    <location>
        <begin position="1"/>
        <end position="19"/>
    </location>
</feature>
<dbReference type="PANTHER" id="PTHR45695">
    <property type="entry name" value="LEUCOKININ RECEPTOR-RELATED"/>
    <property type="match status" value="1"/>
</dbReference>
<feature type="chain" id="PRO_5027020411" description="G-protein coupled receptors family 1 profile domain-containing protein" evidence="10">
    <location>
        <begin position="20"/>
        <end position="683"/>
    </location>
</feature>
<evidence type="ECO:0000256" key="8">
    <source>
        <dbReference type="ARBA" id="ARBA00023224"/>
    </source>
</evidence>
<accession>A0A6L2PXJ7</accession>
<dbReference type="GO" id="GO:0005886">
    <property type="term" value="C:plasma membrane"/>
    <property type="evidence" value="ECO:0007669"/>
    <property type="project" value="TreeGrafter"/>
</dbReference>
<evidence type="ECO:0000256" key="3">
    <source>
        <dbReference type="ARBA" id="ARBA00022692"/>
    </source>
</evidence>
<dbReference type="InterPro" id="IPR017452">
    <property type="entry name" value="GPCR_Rhodpsn_7TM"/>
</dbReference>
<organism evidence="12 13">
    <name type="scientific">Coptotermes formosanus</name>
    <name type="common">Formosan subterranean termite</name>
    <dbReference type="NCBI Taxonomy" id="36987"/>
    <lineage>
        <taxon>Eukaryota</taxon>
        <taxon>Metazoa</taxon>
        <taxon>Ecdysozoa</taxon>
        <taxon>Arthropoda</taxon>
        <taxon>Hexapoda</taxon>
        <taxon>Insecta</taxon>
        <taxon>Pterygota</taxon>
        <taxon>Neoptera</taxon>
        <taxon>Polyneoptera</taxon>
        <taxon>Dictyoptera</taxon>
        <taxon>Blattodea</taxon>
        <taxon>Blattoidea</taxon>
        <taxon>Termitoidae</taxon>
        <taxon>Rhinotermitidae</taxon>
        <taxon>Coptotermes</taxon>
    </lineage>
</organism>
<keyword evidence="6 9" id="KW-0472">Membrane</keyword>
<dbReference type="EMBL" id="BLKM01000691">
    <property type="protein sequence ID" value="GFG37351.1"/>
    <property type="molecule type" value="Genomic_DNA"/>
</dbReference>
<feature type="transmembrane region" description="Helical" evidence="9">
    <location>
        <begin position="499"/>
        <end position="519"/>
    </location>
</feature>
<dbReference type="PROSITE" id="PS50262">
    <property type="entry name" value="G_PROTEIN_RECEP_F1_2"/>
    <property type="match status" value="1"/>
</dbReference>
<evidence type="ECO:0000313" key="12">
    <source>
        <dbReference type="EMBL" id="GFG37351.1"/>
    </source>
</evidence>
<comment type="caution">
    <text evidence="12">The sequence shown here is derived from an EMBL/GenBank/DDBJ whole genome shotgun (WGS) entry which is preliminary data.</text>
</comment>
<evidence type="ECO:0000256" key="7">
    <source>
        <dbReference type="ARBA" id="ARBA00023170"/>
    </source>
</evidence>
<dbReference type="SUPFAM" id="SSF81321">
    <property type="entry name" value="Family A G protein-coupled receptor-like"/>
    <property type="match status" value="1"/>
</dbReference>
<feature type="transmembrane region" description="Helical" evidence="9">
    <location>
        <begin position="316"/>
        <end position="339"/>
    </location>
</feature>
<reference evidence="13" key="1">
    <citation type="submission" date="2020-01" db="EMBL/GenBank/DDBJ databases">
        <title>Draft genome sequence of the Termite Coptotermes fromosanus.</title>
        <authorList>
            <person name="Itakura S."/>
            <person name="Yosikawa Y."/>
            <person name="Umezawa K."/>
        </authorList>
    </citation>
    <scope>NUCLEOTIDE SEQUENCE [LARGE SCALE GENOMIC DNA]</scope>
</reference>
<dbReference type="PRINTS" id="PR00237">
    <property type="entry name" value="GPCRRHODOPSN"/>
</dbReference>
<evidence type="ECO:0000256" key="9">
    <source>
        <dbReference type="SAM" id="Phobius"/>
    </source>
</evidence>
<evidence type="ECO:0000256" key="10">
    <source>
        <dbReference type="SAM" id="SignalP"/>
    </source>
</evidence>